<dbReference type="InterPro" id="IPR001199">
    <property type="entry name" value="Cyt_B5-like_heme/steroid-bd"/>
</dbReference>
<dbReference type="PANTHER" id="PTHR10281">
    <property type="entry name" value="MEMBRANE-ASSOCIATED PROGESTERONE RECEPTOR COMPONENT-RELATED"/>
    <property type="match status" value="1"/>
</dbReference>
<dbReference type="GO" id="GO:0016020">
    <property type="term" value="C:membrane"/>
    <property type="evidence" value="ECO:0007669"/>
    <property type="project" value="TreeGrafter"/>
</dbReference>
<comment type="similarity">
    <text evidence="1">Belongs to the cytochrome b5 family. MAPR subfamily.</text>
</comment>
<organism evidence="4 5">
    <name type="scientific">Ambispora leptoticha</name>
    <dbReference type="NCBI Taxonomy" id="144679"/>
    <lineage>
        <taxon>Eukaryota</taxon>
        <taxon>Fungi</taxon>
        <taxon>Fungi incertae sedis</taxon>
        <taxon>Mucoromycota</taxon>
        <taxon>Glomeromycotina</taxon>
        <taxon>Glomeromycetes</taxon>
        <taxon>Archaeosporales</taxon>
        <taxon>Ambisporaceae</taxon>
        <taxon>Ambispora</taxon>
    </lineage>
</organism>
<dbReference type="Proteomes" id="UP000789508">
    <property type="component" value="Unassembled WGS sequence"/>
</dbReference>
<comment type="caution">
    <text evidence="4">The sequence shown here is derived from an EMBL/GenBank/DDBJ whole genome shotgun (WGS) entry which is preliminary data.</text>
</comment>
<accession>A0A9N9B9H7</accession>
<dbReference type="Pfam" id="PF00173">
    <property type="entry name" value="Cyt-b5"/>
    <property type="match status" value="1"/>
</dbReference>
<feature type="domain" description="Cytochrome b5 heme-binding" evidence="3">
    <location>
        <begin position="24"/>
        <end position="105"/>
    </location>
</feature>
<dbReference type="InterPro" id="IPR050577">
    <property type="entry name" value="MAPR/NEUFC/NENF-like"/>
</dbReference>
<dbReference type="OrthoDB" id="899at2759"/>
<reference evidence="4" key="1">
    <citation type="submission" date="2021-06" db="EMBL/GenBank/DDBJ databases">
        <authorList>
            <person name="Kallberg Y."/>
            <person name="Tangrot J."/>
            <person name="Rosling A."/>
        </authorList>
    </citation>
    <scope>NUCLEOTIDE SEQUENCE</scope>
    <source>
        <strain evidence="4">FL130A</strain>
    </source>
</reference>
<evidence type="ECO:0000256" key="2">
    <source>
        <dbReference type="SAM" id="MobiDB-lite"/>
    </source>
</evidence>
<dbReference type="InterPro" id="IPR036400">
    <property type="entry name" value="Cyt_B5-like_heme/steroid_sf"/>
</dbReference>
<evidence type="ECO:0000313" key="4">
    <source>
        <dbReference type="EMBL" id="CAG8555557.1"/>
    </source>
</evidence>
<protein>
    <submittedName>
        <fullName evidence="4">8572_t:CDS:1</fullName>
    </submittedName>
</protein>
<dbReference type="SUPFAM" id="SSF55856">
    <property type="entry name" value="Cytochrome b5-like heme/steroid binding domain"/>
    <property type="match status" value="1"/>
</dbReference>
<keyword evidence="5" id="KW-1185">Reference proteome</keyword>
<name>A0A9N9B9H7_9GLOM</name>
<proteinExistence type="inferred from homology"/>
<gene>
    <name evidence="4" type="ORF">ALEPTO_LOCUS6090</name>
</gene>
<dbReference type="GO" id="GO:0005783">
    <property type="term" value="C:endoplasmic reticulum"/>
    <property type="evidence" value="ECO:0007669"/>
    <property type="project" value="TreeGrafter"/>
</dbReference>
<feature type="compositionally biased region" description="Basic and acidic residues" evidence="2">
    <location>
        <begin position="12"/>
        <end position="22"/>
    </location>
</feature>
<dbReference type="SMART" id="SM01117">
    <property type="entry name" value="Cyt-b5"/>
    <property type="match status" value="1"/>
</dbReference>
<dbReference type="PANTHER" id="PTHR10281:SF115">
    <property type="entry name" value="BINDING PROTEIN, PUTATIVE (AFU_ORTHOLOGUE AFUA_4G06240)-RELATED"/>
    <property type="match status" value="1"/>
</dbReference>
<evidence type="ECO:0000259" key="3">
    <source>
        <dbReference type="SMART" id="SM01117"/>
    </source>
</evidence>
<feature type="region of interest" description="Disordered" evidence="2">
    <location>
        <begin position="1"/>
        <end position="22"/>
    </location>
</feature>
<dbReference type="EMBL" id="CAJVPS010001957">
    <property type="protein sequence ID" value="CAG8555557.1"/>
    <property type="molecule type" value="Genomic_DNA"/>
</dbReference>
<evidence type="ECO:0000313" key="5">
    <source>
        <dbReference type="Proteomes" id="UP000789508"/>
    </source>
</evidence>
<evidence type="ECO:0000256" key="1">
    <source>
        <dbReference type="ARBA" id="ARBA00038357"/>
    </source>
</evidence>
<dbReference type="Gene3D" id="3.10.120.10">
    <property type="entry name" value="Cytochrome b5-like heme/steroid binding domain"/>
    <property type="match status" value="1"/>
</dbReference>
<dbReference type="AlphaFoldDB" id="A0A9N9B9H7"/>
<sequence length="105" mass="11567">MSSGPPDVAIPDDLKLDPPKDDEFTAAQLSEGTIFDVSSKRDTYGPGASYHIFAGKDASRALGKTSLKPEDAVADISTLNDEQLKVLDQWYDFFKKRYNIVGRLV</sequence>